<proteinExistence type="predicted"/>
<dbReference type="GO" id="GO:0006508">
    <property type="term" value="P:proteolysis"/>
    <property type="evidence" value="ECO:0007669"/>
    <property type="project" value="InterPro"/>
</dbReference>
<reference evidence="5 6" key="1">
    <citation type="submission" date="2019-07" db="EMBL/GenBank/DDBJ databases">
        <title>Rufibacter sp. nov., isolated from lake sediment.</title>
        <authorList>
            <person name="Qu J.-H."/>
        </authorList>
    </citation>
    <scope>NUCLEOTIDE SEQUENCE [LARGE SCALE GENOMIC DNA]</scope>
    <source>
        <strain evidence="5 6">NBS58-1</strain>
    </source>
</reference>
<dbReference type="Pfam" id="PF07676">
    <property type="entry name" value="PD40"/>
    <property type="match status" value="2"/>
</dbReference>
<protein>
    <submittedName>
        <fullName evidence="5">S9 family peptidase</fullName>
    </submittedName>
</protein>
<dbReference type="Pfam" id="PF00326">
    <property type="entry name" value="Peptidase_S9"/>
    <property type="match status" value="1"/>
</dbReference>
<dbReference type="GO" id="GO:0004252">
    <property type="term" value="F:serine-type endopeptidase activity"/>
    <property type="evidence" value="ECO:0007669"/>
    <property type="project" value="TreeGrafter"/>
</dbReference>
<dbReference type="Proteomes" id="UP000324133">
    <property type="component" value="Unassembled WGS sequence"/>
</dbReference>
<dbReference type="PANTHER" id="PTHR42776:SF27">
    <property type="entry name" value="DIPEPTIDYL PEPTIDASE FAMILY MEMBER 6"/>
    <property type="match status" value="1"/>
</dbReference>
<keyword evidence="3" id="KW-0732">Signal</keyword>
<evidence type="ECO:0000256" key="3">
    <source>
        <dbReference type="SAM" id="SignalP"/>
    </source>
</evidence>
<name>A0A5B6TCA0_9BACT</name>
<dbReference type="AlphaFoldDB" id="A0A5B6TCA0"/>
<evidence type="ECO:0000256" key="1">
    <source>
        <dbReference type="ARBA" id="ARBA00022801"/>
    </source>
</evidence>
<keyword evidence="2" id="KW-0720">Serine protease</keyword>
<comment type="caution">
    <text evidence="5">The sequence shown here is derived from an EMBL/GenBank/DDBJ whole genome shotgun (WGS) entry which is preliminary data.</text>
</comment>
<dbReference type="Gene3D" id="3.40.50.1820">
    <property type="entry name" value="alpha/beta hydrolase"/>
    <property type="match status" value="1"/>
</dbReference>
<evidence type="ECO:0000259" key="4">
    <source>
        <dbReference type="Pfam" id="PF00326"/>
    </source>
</evidence>
<gene>
    <name evidence="5" type="ORF">FOA19_10925</name>
</gene>
<keyword evidence="1" id="KW-0378">Hydrolase</keyword>
<dbReference type="Gene3D" id="2.120.10.30">
    <property type="entry name" value="TolB, C-terminal domain"/>
    <property type="match status" value="2"/>
</dbReference>
<evidence type="ECO:0000313" key="6">
    <source>
        <dbReference type="Proteomes" id="UP000324133"/>
    </source>
</evidence>
<sequence>MTIVMKIGLLFLLFLGCTGSVWAQQGASISFEKVISLKQVGAPLISPDGKTVVYSVTSTDWTNNTYDTELWLSRDGAAPLPLTRTAKGSSTSARITPDSKFVSFLTDRGEKNQLYIIPVTGGEALQVTKDEDGVGSYEWSPTGNRLAYTKAEVESKKEKTTKERYGAFAIEGEEFKQSHLWLLNFHYDSVALAGQVPCYPVKKDSLQASTTSVVPSQDCYKLPVARKITSGDFHVTSFAWNPDGRTIAFNKQPNPLITSSLRSDIALVNADTKEVKTLISNPTGDFFSKWSPDGKAFVYSSSLDDSTTYFFKNNRLFIYDTPTGKSQEVAQAIDENKSVMEWNKNGIYVNALEKTRQKVFEVNPKTGKSKALPLALDLVNYVAFSKNTDLVAVSGRNHADLGEIYTGKLNKPLKKLTNNTGQIKGWNTPLNEVITWQSTDGASIDGVLLKPRNYDANKKYPLLIVIHGGPTGIDLPDPTPSYVYPMLQWVEKGALVLRVNYRGSAGYGEKFRSLNVRNLGVGDMWDVMSGVDYLDKKGMIDTTRMGSMGWSQGGYISAFLTTNTNRFKAISVGAGISNWITYYVNTDITPFTRQYLQATPWSDMDIYLKTSPMTNINKASTPTLIQHGEFDKRVPIPNAYELYRGLQDRGIPSRLIVYKGFGHGINKPKERLAATWHNWQWFNHYLFGEKEPALPVE</sequence>
<dbReference type="PROSITE" id="PS51257">
    <property type="entry name" value="PROKAR_LIPOPROTEIN"/>
    <property type="match status" value="1"/>
</dbReference>
<dbReference type="InterPro" id="IPR011659">
    <property type="entry name" value="WD40"/>
</dbReference>
<keyword evidence="6" id="KW-1185">Reference proteome</keyword>
<feature type="signal peptide" evidence="3">
    <location>
        <begin position="1"/>
        <end position="23"/>
    </location>
</feature>
<dbReference type="InterPro" id="IPR011042">
    <property type="entry name" value="6-blade_b-propeller_TolB-like"/>
</dbReference>
<feature type="domain" description="Peptidase S9 prolyl oligopeptidase catalytic" evidence="4">
    <location>
        <begin position="487"/>
        <end position="686"/>
    </location>
</feature>
<dbReference type="EMBL" id="VKKY01000002">
    <property type="protein sequence ID" value="KAA3437798.1"/>
    <property type="molecule type" value="Genomic_DNA"/>
</dbReference>
<organism evidence="5 6">
    <name type="scientific">Rufibacter hautae</name>
    <dbReference type="NCBI Taxonomy" id="2595005"/>
    <lineage>
        <taxon>Bacteria</taxon>
        <taxon>Pseudomonadati</taxon>
        <taxon>Bacteroidota</taxon>
        <taxon>Cytophagia</taxon>
        <taxon>Cytophagales</taxon>
        <taxon>Hymenobacteraceae</taxon>
        <taxon>Rufibacter</taxon>
    </lineage>
</organism>
<feature type="chain" id="PRO_5022764386" evidence="3">
    <location>
        <begin position="24"/>
        <end position="697"/>
    </location>
</feature>
<dbReference type="InterPro" id="IPR029058">
    <property type="entry name" value="AB_hydrolase_fold"/>
</dbReference>
<dbReference type="OrthoDB" id="9812921at2"/>
<accession>A0A5B6TCA0</accession>
<dbReference type="SUPFAM" id="SSF53474">
    <property type="entry name" value="alpha/beta-Hydrolases"/>
    <property type="match status" value="1"/>
</dbReference>
<keyword evidence="2" id="KW-0645">Protease</keyword>
<evidence type="ECO:0000313" key="5">
    <source>
        <dbReference type="EMBL" id="KAA3437798.1"/>
    </source>
</evidence>
<evidence type="ECO:0000256" key="2">
    <source>
        <dbReference type="ARBA" id="ARBA00022825"/>
    </source>
</evidence>
<dbReference type="SUPFAM" id="SSF82171">
    <property type="entry name" value="DPP6 N-terminal domain-like"/>
    <property type="match status" value="1"/>
</dbReference>
<dbReference type="PANTHER" id="PTHR42776">
    <property type="entry name" value="SERINE PEPTIDASE S9 FAMILY MEMBER"/>
    <property type="match status" value="1"/>
</dbReference>
<dbReference type="InterPro" id="IPR001375">
    <property type="entry name" value="Peptidase_S9_cat"/>
</dbReference>